<name>A0ABM7GBI9_9GAMM</name>
<evidence type="ECO:0000313" key="1">
    <source>
        <dbReference type="EMBL" id="BBI47773.1"/>
    </source>
</evidence>
<proteinExistence type="predicted"/>
<protein>
    <submittedName>
        <fullName evidence="1">Uncharacterized protein</fullName>
    </submittedName>
</protein>
<evidence type="ECO:0000313" key="2">
    <source>
        <dbReference type="Proteomes" id="UP000289555"/>
    </source>
</evidence>
<gene>
    <name evidence="1" type="ORF">HORIV_01940</name>
</gene>
<keyword evidence="2" id="KW-1185">Reference proteome</keyword>
<sequence length="85" mass="9249">MVAIQVLAQRHTVGQLLAFKGFGGLLVKAQNVAQQAVKEGLSKLRRWANSEPKVCPLYSKSRAVSCTEKLISVACEATPRVAIKR</sequence>
<dbReference type="EMBL" id="AP019416">
    <property type="protein sequence ID" value="BBI47773.1"/>
    <property type="molecule type" value="Genomic_DNA"/>
</dbReference>
<dbReference type="Proteomes" id="UP000289555">
    <property type="component" value="Chromosome"/>
</dbReference>
<reference evidence="2" key="1">
    <citation type="journal article" date="2019" name="Microbiol. Resour. Announc.">
        <title>Complete Genome Sequence of Halomonas olivaria, a Moderately Halophilic Bacterium Isolated from Olive Processing Effluents, Obtained by Nanopore Sequencing.</title>
        <authorList>
            <person name="Nagata S."/>
            <person name="Ii K.M."/>
            <person name="Tsukimi T."/>
            <person name="Miura M.C."/>
            <person name="Galipon J."/>
            <person name="Arakawa K."/>
        </authorList>
    </citation>
    <scope>NUCLEOTIDE SEQUENCE [LARGE SCALE GENOMIC DNA]</scope>
    <source>
        <strain evidence="2">TYRC17</strain>
    </source>
</reference>
<organism evidence="1 2">
    <name type="scientific">Vreelandella olivaria</name>
    <dbReference type="NCBI Taxonomy" id="390919"/>
    <lineage>
        <taxon>Bacteria</taxon>
        <taxon>Pseudomonadati</taxon>
        <taxon>Pseudomonadota</taxon>
        <taxon>Gammaproteobacteria</taxon>
        <taxon>Oceanospirillales</taxon>
        <taxon>Halomonadaceae</taxon>
        <taxon>Vreelandella</taxon>
    </lineage>
</organism>
<accession>A0ABM7GBI9</accession>